<dbReference type="InterPro" id="IPR053175">
    <property type="entry name" value="DHMBA_Reg_Transcription_Factor"/>
</dbReference>
<protein>
    <recommendedName>
        <fullName evidence="2">Zn(2)-C6 fungal-type domain-containing protein</fullName>
    </recommendedName>
</protein>
<accession>A0A9P4S6K6</accession>
<organism evidence="3 4">
    <name type="scientific">Patellaria atrata CBS 101060</name>
    <dbReference type="NCBI Taxonomy" id="1346257"/>
    <lineage>
        <taxon>Eukaryota</taxon>
        <taxon>Fungi</taxon>
        <taxon>Dikarya</taxon>
        <taxon>Ascomycota</taxon>
        <taxon>Pezizomycotina</taxon>
        <taxon>Dothideomycetes</taxon>
        <taxon>Dothideomycetes incertae sedis</taxon>
        <taxon>Patellariales</taxon>
        <taxon>Patellariaceae</taxon>
        <taxon>Patellaria</taxon>
    </lineage>
</organism>
<dbReference type="InterPro" id="IPR001138">
    <property type="entry name" value="Zn2Cys6_DnaBD"/>
</dbReference>
<dbReference type="SUPFAM" id="SSF57701">
    <property type="entry name" value="Zn2/Cys6 DNA-binding domain"/>
    <property type="match status" value="1"/>
</dbReference>
<feature type="domain" description="Zn(2)-C6 fungal-type" evidence="2">
    <location>
        <begin position="7"/>
        <end position="37"/>
    </location>
</feature>
<proteinExistence type="predicted"/>
<dbReference type="OrthoDB" id="10261408at2759"/>
<dbReference type="GO" id="GO:0000981">
    <property type="term" value="F:DNA-binding transcription factor activity, RNA polymerase II-specific"/>
    <property type="evidence" value="ECO:0007669"/>
    <property type="project" value="InterPro"/>
</dbReference>
<dbReference type="AlphaFoldDB" id="A0A9P4S6K6"/>
<dbReference type="GO" id="GO:0008270">
    <property type="term" value="F:zinc ion binding"/>
    <property type="evidence" value="ECO:0007669"/>
    <property type="project" value="InterPro"/>
</dbReference>
<dbReference type="PANTHER" id="PTHR38791:SF5">
    <property type="entry name" value="TRANSCRIPTION FACTOR DBAG-RELATED"/>
    <property type="match status" value="1"/>
</dbReference>
<reference evidence="3" key="1">
    <citation type="journal article" date="2020" name="Stud. Mycol.">
        <title>101 Dothideomycetes genomes: a test case for predicting lifestyles and emergence of pathogens.</title>
        <authorList>
            <person name="Haridas S."/>
            <person name="Albert R."/>
            <person name="Binder M."/>
            <person name="Bloem J."/>
            <person name="Labutti K."/>
            <person name="Salamov A."/>
            <person name="Andreopoulos B."/>
            <person name="Baker S."/>
            <person name="Barry K."/>
            <person name="Bills G."/>
            <person name="Bluhm B."/>
            <person name="Cannon C."/>
            <person name="Castanera R."/>
            <person name="Culley D."/>
            <person name="Daum C."/>
            <person name="Ezra D."/>
            <person name="Gonzalez J."/>
            <person name="Henrissat B."/>
            <person name="Kuo A."/>
            <person name="Liang C."/>
            <person name="Lipzen A."/>
            <person name="Lutzoni F."/>
            <person name="Magnuson J."/>
            <person name="Mondo S."/>
            <person name="Nolan M."/>
            <person name="Ohm R."/>
            <person name="Pangilinan J."/>
            <person name="Park H.-J."/>
            <person name="Ramirez L."/>
            <person name="Alfaro M."/>
            <person name="Sun H."/>
            <person name="Tritt A."/>
            <person name="Yoshinaga Y."/>
            <person name="Zwiers L.-H."/>
            <person name="Turgeon B."/>
            <person name="Goodwin S."/>
            <person name="Spatafora J."/>
            <person name="Crous P."/>
            <person name="Grigoriev I."/>
        </authorList>
    </citation>
    <scope>NUCLEOTIDE SEQUENCE</scope>
    <source>
        <strain evidence="3">CBS 101060</strain>
    </source>
</reference>
<comment type="caution">
    <text evidence="3">The sequence shown here is derived from an EMBL/GenBank/DDBJ whole genome shotgun (WGS) entry which is preliminary data.</text>
</comment>
<keyword evidence="1" id="KW-0539">Nucleus</keyword>
<dbReference type="Pfam" id="PF00172">
    <property type="entry name" value="Zn_clus"/>
    <property type="match status" value="1"/>
</dbReference>
<gene>
    <name evidence="3" type="ORF">M501DRAFT_1018970</name>
</gene>
<name>A0A9P4S6K6_9PEZI</name>
<evidence type="ECO:0000259" key="2">
    <source>
        <dbReference type="PROSITE" id="PS50048"/>
    </source>
</evidence>
<evidence type="ECO:0000313" key="4">
    <source>
        <dbReference type="Proteomes" id="UP000799429"/>
    </source>
</evidence>
<evidence type="ECO:0000313" key="3">
    <source>
        <dbReference type="EMBL" id="KAF2836631.1"/>
    </source>
</evidence>
<dbReference type="PROSITE" id="PS50048">
    <property type="entry name" value="ZN2_CY6_FUNGAL_2"/>
    <property type="match status" value="1"/>
</dbReference>
<dbReference type="Proteomes" id="UP000799429">
    <property type="component" value="Unassembled WGS sequence"/>
</dbReference>
<dbReference type="Gene3D" id="4.10.240.10">
    <property type="entry name" value="Zn(2)-C6 fungal-type DNA-binding domain"/>
    <property type="match status" value="1"/>
</dbReference>
<keyword evidence="4" id="KW-1185">Reference proteome</keyword>
<dbReference type="SMART" id="SM00066">
    <property type="entry name" value="GAL4"/>
    <property type="match status" value="1"/>
</dbReference>
<dbReference type="PANTHER" id="PTHR38791">
    <property type="entry name" value="ZN(II)2CYS6 TRANSCRIPTION FACTOR (EUROFUNG)-RELATED-RELATED"/>
    <property type="match status" value="1"/>
</dbReference>
<sequence>MVFPSPACQTCKKRRIKCDTLKPSCGRCCKAGRVCVWNPNDAEGVHFKNENAFAQGQRRRPRLGRETIPKVVAFTNPSVSTIPSPLSLPLETHALHYWARNFAFRLEELPDIGHEYSSYVLLVLARARPDSSIHHALSAFSHAVFGRARQFANAMQIADTAYARGIVKTYREMNTMDNEGIDQLLITIMLMNSYENIMYGDERHHSVVASPKASDAVGSRFWQTVCHIEGVSGLLKLRKDLGVPHSLQLGRMVRRQIIRTCILRGVCIPEWLRDGTYYGEEGPALELDSLMVQVAALRAKSLRLFRAESLPVFSEVKYWERIVVEAETLDFALDSWSRAVPQEWKSSVREFTSCLILPNPCYPNVSSMYTYQTLGHASTWNRYYATRLIVNSIGIRSLSMLSQYRFPSPQRVAAHNTYLRTMNSLVNDLCRSIPFFFHYSLIVTREDCNGIEQRPFTSKNEVLPKIAVLLAWPLTIAVSTDGTPEPQRQWLKDILKLVAKSMGDVILDSVVENGEFRF</sequence>
<evidence type="ECO:0000256" key="1">
    <source>
        <dbReference type="ARBA" id="ARBA00023242"/>
    </source>
</evidence>
<dbReference type="CDD" id="cd00067">
    <property type="entry name" value="GAL4"/>
    <property type="match status" value="1"/>
</dbReference>
<dbReference type="EMBL" id="MU006103">
    <property type="protein sequence ID" value="KAF2836631.1"/>
    <property type="molecule type" value="Genomic_DNA"/>
</dbReference>
<dbReference type="InterPro" id="IPR036864">
    <property type="entry name" value="Zn2-C6_fun-type_DNA-bd_sf"/>
</dbReference>
<dbReference type="PROSITE" id="PS00463">
    <property type="entry name" value="ZN2_CY6_FUNGAL_1"/>
    <property type="match status" value="1"/>
</dbReference>